<dbReference type="InterPro" id="IPR036322">
    <property type="entry name" value="WD40_repeat_dom_sf"/>
</dbReference>
<name>A0ABY7END0_MYAAR</name>
<dbReference type="PANTHER" id="PTHR19857:SF8">
    <property type="entry name" value="ANGIO-ASSOCIATED MIGRATORY CELL PROTEIN"/>
    <property type="match status" value="1"/>
</dbReference>
<dbReference type="SUPFAM" id="SSF50978">
    <property type="entry name" value="WD40 repeat-like"/>
    <property type="match status" value="1"/>
</dbReference>
<dbReference type="InterPro" id="IPR001680">
    <property type="entry name" value="WD40_rpt"/>
</dbReference>
<dbReference type="SMART" id="SM00320">
    <property type="entry name" value="WD40"/>
    <property type="match status" value="3"/>
</dbReference>
<keyword evidence="5" id="KW-1185">Reference proteome</keyword>
<evidence type="ECO:0000256" key="3">
    <source>
        <dbReference type="PROSITE-ProRule" id="PRU00221"/>
    </source>
</evidence>
<dbReference type="Gene3D" id="2.130.10.10">
    <property type="entry name" value="YVTN repeat-like/Quinoprotein amine dehydrogenase"/>
    <property type="match status" value="3"/>
</dbReference>
<evidence type="ECO:0000313" key="4">
    <source>
        <dbReference type="EMBL" id="WAR10236.1"/>
    </source>
</evidence>
<evidence type="ECO:0000313" key="5">
    <source>
        <dbReference type="Proteomes" id="UP001164746"/>
    </source>
</evidence>
<gene>
    <name evidence="4" type="ORF">MAR_035312</name>
</gene>
<keyword evidence="1 3" id="KW-0853">WD repeat</keyword>
<dbReference type="PANTHER" id="PTHR19857">
    <property type="entry name" value="MITOCHONDRIAL DIVISION PROTEIN 1-RELATED"/>
    <property type="match status" value="1"/>
</dbReference>
<feature type="repeat" description="WD" evidence="3">
    <location>
        <begin position="181"/>
        <end position="222"/>
    </location>
</feature>
<organism evidence="4 5">
    <name type="scientific">Mya arenaria</name>
    <name type="common">Soft-shell clam</name>
    <dbReference type="NCBI Taxonomy" id="6604"/>
    <lineage>
        <taxon>Eukaryota</taxon>
        <taxon>Metazoa</taxon>
        <taxon>Spiralia</taxon>
        <taxon>Lophotrochozoa</taxon>
        <taxon>Mollusca</taxon>
        <taxon>Bivalvia</taxon>
        <taxon>Autobranchia</taxon>
        <taxon>Heteroconchia</taxon>
        <taxon>Euheterodonta</taxon>
        <taxon>Imparidentia</taxon>
        <taxon>Neoheterodontei</taxon>
        <taxon>Myida</taxon>
        <taxon>Myoidea</taxon>
        <taxon>Myidae</taxon>
        <taxon>Mya</taxon>
    </lineage>
</organism>
<dbReference type="InterPro" id="IPR015943">
    <property type="entry name" value="WD40/YVTN_repeat-like_dom_sf"/>
</dbReference>
<dbReference type="Pfam" id="PF00400">
    <property type="entry name" value="WD40"/>
    <property type="match status" value="2"/>
</dbReference>
<evidence type="ECO:0000256" key="1">
    <source>
        <dbReference type="ARBA" id="ARBA00022574"/>
    </source>
</evidence>
<dbReference type="Proteomes" id="UP001164746">
    <property type="component" value="Chromosome 7"/>
</dbReference>
<proteinExistence type="predicted"/>
<dbReference type="PROSITE" id="PS50007">
    <property type="entry name" value="PIPLC_X_DOMAIN"/>
    <property type="match status" value="1"/>
</dbReference>
<accession>A0ABY7END0</accession>
<dbReference type="PROSITE" id="PS50082">
    <property type="entry name" value="WD_REPEATS_2"/>
    <property type="match status" value="1"/>
</dbReference>
<sequence length="225" mass="24412">MSGNENSGDGEFDDVINAEDILHVIELDDNRDISEVMEEADLGEDFDDDMEASGGQIEVQDMAGVVFDKHKDAVFSVHIDPNTSQLAVTGGQDDTAHDGTYVATADLSGLVKVWKIETKEDVFTFECSDAEWMKWHPGSHVLFLGTVDGDIWMWKIPSGECKTLQSHGCTVSCGVILSDGVNAHKSTVLCVDTHPVNNVILSGSTDVTARAYNSSTGKREKEAND</sequence>
<keyword evidence="2" id="KW-0677">Repeat</keyword>
<dbReference type="InterPro" id="IPR051179">
    <property type="entry name" value="WD_repeat_multifunction"/>
</dbReference>
<evidence type="ECO:0000256" key="2">
    <source>
        <dbReference type="ARBA" id="ARBA00022737"/>
    </source>
</evidence>
<dbReference type="EMBL" id="CP111018">
    <property type="protein sequence ID" value="WAR10236.1"/>
    <property type="molecule type" value="Genomic_DNA"/>
</dbReference>
<reference evidence="4" key="1">
    <citation type="submission" date="2022-11" db="EMBL/GenBank/DDBJ databases">
        <title>Centuries of genome instability and evolution in soft-shell clam transmissible cancer (bioRxiv).</title>
        <authorList>
            <person name="Hart S.F.M."/>
            <person name="Yonemitsu M.A."/>
            <person name="Giersch R.M."/>
            <person name="Beal B.F."/>
            <person name="Arriagada G."/>
            <person name="Davis B.W."/>
            <person name="Ostrander E.A."/>
            <person name="Goff S.P."/>
            <person name="Metzger M.J."/>
        </authorList>
    </citation>
    <scope>NUCLEOTIDE SEQUENCE</scope>
    <source>
        <strain evidence="4">MELC-2E11</strain>
        <tissue evidence="4">Siphon/mantle</tissue>
    </source>
</reference>
<protein>
    <submittedName>
        <fullName evidence="4">AAMP-like protein</fullName>
    </submittedName>
</protein>